<reference evidence="8 9" key="1">
    <citation type="submission" date="2020-08" db="EMBL/GenBank/DDBJ databases">
        <title>Genomic Encyclopedia of Type Strains, Phase IV (KMG-IV): sequencing the most valuable type-strain genomes for metagenomic binning, comparative biology and taxonomic classification.</title>
        <authorList>
            <person name="Goeker M."/>
        </authorList>
    </citation>
    <scope>NUCLEOTIDE SEQUENCE [LARGE SCALE GENOMIC DNA]</scope>
    <source>
        <strain evidence="8 9">DSM 11805</strain>
    </source>
</reference>
<evidence type="ECO:0000256" key="3">
    <source>
        <dbReference type="ARBA" id="ARBA00022795"/>
    </source>
</evidence>
<comment type="function">
    <text evidence="5">May act as an export chaperone for the filament capping protein FliD.</text>
</comment>
<comment type="similarity">
    <text evidence="6">Belongs to the bacillales FliT family.</text>
</comment>
<keyword evidence="4" id="KW-0143">Chaperone</keyword>
<keyword evidence="8" id="KW-0282">Flagellum</keyword>
<keyword evidence="8" id="KW-0966">Cell projection</keyword>
<accession>A0A841RMY2</accession>
<name>A0A841RMY2_9BACI</name>
<dbReference type="AlphaFoldDB" id="A0A841RMY2"/>
<dbReference type="EMBL" id="JACHON010000002">
    <property type="protein sequence ID" value="MBB6512304.1"/>
    <property type="molecule type" value="Genomic_DNA"/>
</dbReference>
<protein>
    <recommendedName>
        <fullName evidence="7">Flagellar protein FliT</fullName>
    </recommendedName>
</protein>
<comment type="subcellular location">
    <subcellularLocation>
        <location evidence="1">Cytoplasm</location>
        <location evidence="1">Cytosol</location>
    </subcellularLocation>
</comment>
<evidence type="ECO:0000256" key="2">
    <source>
        <dbReference type="ARBA" id="ARBA00022490"/>
    </source>
</evidence>
<keyword evidence="8" id="KW-0969">Cilium</keyword>
<evidence type="ECO:0000313" key="9">
    <source>
        <dbReference type="Proteomes" id="UP000572212"/>
    </source>
</evidence>
<organism evidence="8 9">
    <name type="scientific">Gracilibacillus halotolerans</name>
    <dbReference type="NCBI Taxonomy" id="74386"/>
    <lineage>
        <taxon>Bacteria</taxon>
        <taxon>Bacillati</taxon>
        <taxon>Bacillota</taxon>
        <taxon>Bacilli</taxon>
        <taxon>Bacillales</taxon>
        <taxon>Bacillaceae</taxon>
        <taxon>Gracilibacillus</taxon>
    </lineage>
</organism>
<evidence type="ECO:0000256" key="6">
    <source>
        <dbReference type="ARBA" id="ARBA00093785"/>
    </source>
</evidence>
<dbReference type="RefSeq" id="WP_184245379.1">
    <property type="nucleotide sequence ID" value="NZ_BAAACU010000002.1"/>
</dbReference>
<keyword evidence="3" id="KW-1005">Bacterial flagellum biogenesis</keyword>
<evidence type="ECO:0000256" key="5">
    <source>
        <dbReference type="ARBA" id="ARBA00093765"/>
    </source>
</evidence>
<sequence>MSNAALQTYITKTEEMLDRISEAEAHSKDNESRDHVIEIISNKIVEREDLLEKIKGPYSDKEAQLGRKAVELDKQLQSKLALITTAIRADMRIAKKQQRTHSQYANPYNQVASADGMYLDSRK</sequence>
<proteinExistence type="inferred from homology"/>
<keyword evidence="9" id="KW-1185">Reference proteome</keyword>
<evidence type="ECO:0000256" key="7">
    <source>
        <dbReference type="ARBA" id="ARBA00093797"/>
    </source>
</evidence>
<evidence type="ECO:0000256" key="4">
    <source>
        <dbReference type="ARBA" id="ARBA00023186"/>
    </source>
</evidence>
<dbReference type="Proteomes" id="UP000572212">
    <property type="component" value="Unassembled WGS sequence"/>
</dbReference>
<gene>
    <name evidence="8" type="ORF">GGQ92_001085</name>
</gene>
<keyword evidence="2" id="KW-0963">Cytoplasm</keyword>
<dbReference type="InterPro" id="IPR008622">
    <property type="entry name" value="FliT"/>
</dbReference>
<dbReference type="Pfam" id="PF05400">
    <property type="entry name" value="FliT"/>
    <property type="match status" value="1"/>
</dbReference>
<evidence type="ECO:0000313" key="8">
    <source>
        <dbReference type="EMBL" id="MBB6512304.1"/>
    </source>
</evidence>
<evidence type="ECO:0000256" key="1">
    <source>
        <dbReference type="ARBA" id="ARBA00004514"/>
    </source>
</evidence>
<comment type="caution">
    <text evidence="8">The sequence shown here is derived from an EMBL/GenBank/DDBJ whole genome shotgun (WGS) entry which is preliminary data.</text>
</comment>